<organism evidence="5 6">
    <name type="scientific">Actinia tenebrosa</name>
    <name type="common">Australian red waratah sea anemone</name>
    <dbReference type="NCBI Taxonomy" id="6105"/>
    <lineage>
        <taxon>Eukaryota</taxon>
        <taxon>Metazoa</taxon>
        <taxon>Cnidaria</taxon>
        <taxon>Anthozoa</taxon>
        <taxon>Hexacorallia</taxon>
        <taxon>Actiniaria</taxon>
        <taxon>Actiniidae</taxon>
        <taxon>Actinia</taxon>
    </lineage>
</organism>
<keyword evidence="1" id="KW-0863">Zinc-finger</keyword>
<keyword evidence="1" id="KW-0862">Zinc</keyword>
<keyword evidence="5" id="KW-1185">Reference proteome</keyword>
<reference evidence="6" key="1">
    <citation type="submission" date="2025-08" db="UniProtKB">
        <authorList>
            <consortium name="RefSeq"/>
        </authorList>
    </citation>
    <scope>IDENTIFICATION</scope>
    <source>
        <tissue evidence="6">Tentacle</tissue>
    </source>
</reference>
<feature type="region of interest" description="Disordered" evidence="3">
    <location>
        <begin position="309"/>
        <end position="341"/>
    </location>
</feature>
<accession>A0A6P8J6M8</accession>
<evidence type="ECO:0000259" key="4">
    <source>
        <dbReference type="PROSITE" id="PS50158"/>
    </source>
</evidence>
<dbReference type="GO" id="GO:0008270">
    <property type="term" value="F:zinc ion binding"/>
    <property type="evidence" value="ECO:0007669"/>
    <property type="project" value="UniProtKB-KW"/>
</dbReference>
<feature type="compositionally biased region" description="Polar residues" evidence="3">
    <location>
        <begin position="322"/>
        <end position="341"/>
    </location>
</feature>
<sequence>MAEVQELKSLVEKLQTELGNLSKNKDEEQVTKQFVVYKQERRLKKFSGKSYNDGNYYQKVEEFLSEVNAIFEARKMTAGEQVEFIVSHLDGPAREEIRLHPREDQNNPKKLTEILKKEFGEKHSLPELFKMFYNRKQKDQESLREYSHALAALFERIRQKSPADSLTDATLRDQFVDNVKDSLLRKELKKLIRGNSHISFLEIREEALKWSEEEVTQTASRQCKVQELRTNLYSDNDVKSCEVISASGSGFKELKETISRQQKMIEDLVKTVQTLKEQKRTPFRAWDKRKPFKNIECFNCRELGHIAKNCPNKSQEQERSSKPQQEQNKSSGSSNTSPPQH</sequence>
<dbReference type="GO" id="GO:0003676">
    <property type="term" value="F:nucleic acid binding"/>
    <property type="evidence" value="ECO:0007669"/>
    <property type="project" value="InterPro"/>
</dbReference>
<dbReference type="InParanoid" id="A0A6P8J6M8"/>
<protein>
    <submittedName>
        <fullName evidence="6">Uncharacterized protein LOC116306938</fullName>
    </submittedName>
</protein>
<dbReference type="KEGG" id="aten:116306938"/>
<dbReference type="SMART" id="SM00343">
    <property type="entry name" value="ZnF_C2HC"/>
    <property type="match status" value="1"/>
</dbReference>
<gene>
    <name evidence="6" type="primary">LOC116306938</name>
</gene>
<dbReference type="SUPFAM" id="SSF57756">
    <property type="entry name" value="Retrovirus zinc finger-like domains"/>
    <property type="match status" value="1"/>
</dbReference>
<dbReference type="Gene3D" id="4.10.60.10">
    <property type="entry name" value="Zinc finger, CCHC-type"/>
    <property type="match status" value="1"/>
</dbReference>
<dbReference type="InterPro" id="IPR001878">
    <property type="entry name" value="Znf_CCHC"/>
</dbReference>
<dbReference type="Pfam" id="PF00098">
    <property type="entry name" value="zf-CCHC"/>
    <property type="match status" value="1"/>
</dbReference>
<keyword evidence="1" id="KW-0479">Metal-binding</keyword>
<dbReference type="PANTHER" id="PTHR23095:SF17">
    <property type="entry name" value="PARANEOPLASTIC ANTIGEN MA1"/>
    <property type="match status" value="1"/>
</dbReference>
<evidence type="ECO:0000256" key="2">
    <source>
        <dbReference type="SAM" id="Coils"/>
    </source>
</evidence>
<dbReference type="InterPro" id="IPR048270">
    <property type="entry name" value="PNMA_C"/>
</dbReference>
<proteinExistence type="predicted"/>
<dbReference type="AlphaFoldDB" id="A0A6P8J6M8"/>
<dbReference type="Proteomes" id="UP000515163">
    <property type="component" value="Unplaced"/>
</dbReference>
<evidence type="ECO:0000313" key="5">
    <source>
        <dbReference type="Proteomes" id="UP000515163"/>
    </source>
</evidence>
<dbReference type="InterPro" id="IPR026523">
    <property type="entry name" value="PNMA"/>
</dbReference>
<dbReference type="Pfam" id="PF14893">
    <property type="entry name" value="PNMA"/>
    <property type="match status" value="1"/>
</dbReference>
<dbReference type="InterPro" id="IPR036875">
    <property type="entry name" value="Znf_CCHC_sf"/>
</dbReference>
<dbReference type="PANTHER" id="PTHR23095">
    <property type="entry name" value="PARANEOPLASTIC ANTIGEN"/>
    <property type="match status" value="1"/>
</dbReference>
<name>A0A6P8J6M8_ACTTE</name>
<evidence type="ECO:0000256" key="1">
    <source>
        <dbReference type="PROSITE-ProRule" id="PRU00047"/>
    </source>
</evidence>
<feature type="coiled-coil region" evidence="2">
    <location>
        <begin position="4"/>
        <end position="31"/>
    </location>
</feature>
<dbReference type="RefSeq" id="XP_031572940.1">
    <property type="nucleotide sequence ID" value="XM_031717080.1"/>
</dbReference>
<evidence type="ECO:0000256" key="3">
    <source>
        <dbReference type="SAM" id="MobiDB-lite"/>
    </source>
</evidence>
<dbReference type="OrthoDB" id="5982526at2759"/>
<evidence type="ECO:0000313" key="6">
    <source>
        <dbReference type="RefSeq" id="XP_031572940.1"/>
    </source>
</evidence>
<feature type="domain" description="CCHC-type" evidence="4">
    <location>
        <begin position="297"/>
        <end position="312"/>
    </location>
</feature>
<dbReference type="PROSITE" id="PS50158">
    <property type="entry name" value="ZF_CCHC"/>
    <property type="match status" value="1"/>
</dbReference>
<keyword evidence="2" id="KW-0175">Coiled coil</keyword>
<feature type="unsure residue" description="D or N" evidence="6">
    <location>
        <position position="26"/>
    </location>
</feature>
<feature type="coiled-coil region" evidence="2">
    <location>
        <begin position="251"/>
        <end position="278"/>
    </location>
</feature>